<keyword evidence="2 6" id="KW-0812">Transmembrane</keyword>
<name>A0A0M0J5H5_9EUKA</name>
<keyword evidence="9" id="KW-1185">Reference proteome</keyword>
<protein>
    <submittedName>
        <fullName evidence="8">Nitrite transporter nar1</fullName>
    </submittedName>
</protein>
<dbReference type="Gene3D" id="1.20.1080.10">
    <property type="entry name" value="Glycerol uptake facilitator protein"/>
    <property type="match status" value="1"/>
</dbReference>
<proteinExistence type="inferred from homology"/>
<accession>A0A0M0J5H5</accession>
<dbReference type="AlphaFoldDB" id="A0A0M0J5H5"/>
<feature type="transmembrane region" description="Helical" evidence="6">
    <location>
        <begin position="186"/>
        <end position="209"/>
    </location>
</feature>
<feature type="transmembrane region" description="Helical" evidence="6">
    <location>
        <begin position="147"/>
        <end position="166"/>
    </location>
</feature>
<gene>
    <name evidence="8" type="ORF">Ctob_001645</name>
</gene>
<dbReference type="EMBL" id="JWZX01003351">
    <property type="protein sequence ID" value="KOO21572.1"/>
    <property type="molecule type" value="Genomic_DNA"/>
</dbReference>
<feature type="chain" id="PRO_5012813862" evidence="7">
    <location>
        <begin position="16"/>
        <end position="295"/>
    </location>
</feature>
<dbReference type="InterPro" id="IPR023271">
    <property type="entry name" value="Aquaporin-like"/>
</dbReference>
<dbReference type="PANTHER" id="PTHR30520:SF6">
    <property type="entry name" value="FORMATE_NITRATE FAMILY TRANSPORTER (EUROFUNG)"/>
    <property type="match status" value="1"/>
</dbReference>
<evidence type="ECO:0000256" key="6">
    <source>
        <dbReference type="SAM" id="Phobius"/>
    </source>
</evidence>
<evidence type="ECO:0000313" key="8">
    <source>
        <dbReference type="EMBL" id="KOO21572.1"/>
    </source>
</evidence>
<dbReference type="GO" id="GO:0005886">
    <property type="term" value="C:plasma membrane"/>
    <property type="evidence" value="ECO:0007669"/>
    <property type="project" value="TreeGrafter"/>
</dbReference>
<evidence type="ECO:0000313" key="9">
    <source>
        <dbReference type="Proteomes" id="UP000037460"/>
    </source>
</evidence>
<dbReference type="Pfam" id="PF01226">
    <property type="entry name" value="Form_Nir_trans"/>
    <property type="match status" value="1"/>
</dbReference>
<comment type="similarity">
    <text evidence="5">Belongs to the FNT transporter (TC 1.A.16) family.</text>
</comment>
<feature type="transmembrane region" description="Helical" evidence="6">
    <location>
        <begin position="97"/>
        <end position="117"/>
    </location>
</feature>
<evidence type="ECO:0000256" key="3">
    <source>
        <dbReference type="ARBA" id="ARBA00022989"/>
    </source>
</evidence>
<dbReference type="PANTHER" id="PTHR30520">
    <property type="entry name" value="FORMATE TRANSPORTER-RELATED"/>
    <property type="match status" value="1"/>
</dbReference>
<keyword evidence="7" id="KW-0732">Signal</keyword>
<dbReference type="Proteomes" id="UP000037460">
    <property type="component" value="Unassembled WGS sequence"/>
</dbReference>
<dbReference type="InterPro" id="IPR000292">
    <property type="entry name" value="For/NO2_transpt"/>
</dbReference>
<feature type="transmembrane region" description="Helical" evidence="6">
    <location>
        <begin position="221"/>
        <end position="243"/>
    </location>
</feature>
<comment type="caution">
    <text evidence="8">The sequence shown here is derived from an EMBL/GenBank/DDBJ whole genome shotgun (WGS) entry which is preliminary data.</text>
</comment>
<keyword evidence="4 6" id="KW-0472">Membrane</keyword>
<evidence type="ECO:0000256" key="2">
    <source>
        <dbReference type="ARBA" id="ARBA00022692"/>
    </source>
</evidence>
<evidence type="ECO:0000256" key="5">
    <source>
        <dbReference type="ARBA" id="ARBA00049660"/>
    </source>
</evidence>
<reference evidence="9" key="1">
    <citation type="journal article" date="2015" name="PLoS Genet.">
        <title>Genome Sequence and Transcriptome Analyses of Chrysochromulina tobin: Metabolic Tools for Enhanced Algal Fitness in the Prominent Order Prymnesiales (Haptophyceae).</title>
        <authorList>
            <person name="Hovde B.T."/>
            <person name="Deodato C.R."/>
            <person name="Hunsperger H.M."/>
            <person name="Ryken S.A."/>
            <person name="Yost W."/>
            <person name="Jha R.K."/>
            <person name="Patterson J."/>
            <person name="Monnat R.J. Jr."/>
            <person name="Barlow S.B."/>
            <person name="Starkenburg S.R."/>
            <person name="Cattolico R.A."/>
        </authorList>
    </citation>
    <scope>NUCLEOTIDE SEQUENCE</scope>
    <source>
        <strain evidence="9">CCMP291</strain>
    </source>
</reference>
<organism evidence="8 9">
    <name type="scientific">Chrysochromulina tobinii</name>
    <dbReference type="NCBI Taxonomy" id="1460289"/>
    <lineage>
        <taxon>Eukaryota</taxon>
        <taxon>Haptista</taxon>
        <taxon>Haptophyta</taxon>
        <taxon>Prymnesiophyceae</taxon>
        <taxon>Prymnesiales</taxon>
        <taxon>Chrysochromulinaceae</taxon>
        <taxon>Chrysochromulina</taxon>
    </lineage>
</organism>
<evidence type="ECO:0000256" key="1">
    <source>
        <dbReference type="ARBA" id="ARBA00004141"/>
    </source>
</evidence>
<evidence type="ECO:0000256" key="4">
    <source>
        <dbReference type="ARBA" id="ARBA00023136"/>
    </source>
</evidence>
<dbReference type="GO" id="GO:0015499">
    <property type="term" value="F:formate transmembrane transporter activity"/>
    <property type="evidence" value="ECO:0007669"/>
    <property type="project" value="TreeGrafter"/>
</dbReference>
<feature type="signal peptide" evidence="7">
    <location>
        <begin position="1"/>
        <end position="15"/>
    </location>
</feature>
<feature type="transmembrane region" description="Helical" evidence="6">
    <location>
        <begin position="263"/>
        <end position="284"/>
    </location>
</feature>
<comment type="subcellular location">
    <subcellularLocation>
        <location evidence="1">Membrane</location>
        <topology evidence="1">Multi-pass membrane protein</topology>
    </subcellularLocation>
</comment>
<feature type="transmembrane region" description="Helical" evidence="6">
    <location>
        <begin position="64"/>
        <end position="85"/>
    </location>
</feature>
<sequence length="295" mass="30171">MKLAFVLLLAVSAEARPALLRFRGGGAVTDVSSVKTPKDAYLGMAAKGRDNAKMPLIKILHQSIMGGGYVGLGGLLATVVSGSVPGIASSNPGMQKMIFAALFPVNLLLILMSGGQLFTGNSASVAAALYEGLISLDDLVKSWSVSFFGNVVGCGLLALAAQYTGILTGGVQELAVATAMKKCSGAFMPTVVKAIMCNWCVCMAVFMAGAANDLAGKMVGIWFPISMFVAIGLEHSVANMFLLPLGLLGGAKLSIADTIVKNMIPATIGNAIAGAVVVAAGYSFQFGKLGNATKL</sequence>
<evidence type="ECO:0000256" key="7">
    <source>
        <dbReference type="SAM" id="SignalP"/>
    </source>
</evidence>
<keyword evidence="3 6" id="KW-1133">Transmembrane helix</keyword>
<dbReference type="OrthoDB" id="4829at2759"/>